<sequence>MMKHILSVLCLLAVSFWLQLYNAQTPDAYVEVLGVAQDGGFPHMGCNKEGCNLAWEHPELRRNVSSLALVDPVQKKWWLFDATPDIRQQLHDFSQRHNREYPYLPEGVFITHAHIGHYTGLMEFGKEVMNTKQVKVYVLPKLKNFLENNGPWSQLVGLKNIEIIPLTAEQEVSIGNSLTVKAFTVPHRDEYSETAGFRMLTPKKKFLFIPDIDKWSKWNKNITEEVKNVDYAFLDATFYDQNEMGNRPVSEVPHPLVTETEDLFQKESAAVKKKIYFIHFNHSNRILWDKAIQGKVRDKGFNIAEEGKQY</sequence>
<comment type="caution">
    <text evidence="2">The sequence shown here is derived from an EMBL/GenBank/DDBJ whole genome shotgun (WGS) entry which is preliminary data.</text>
</comment>
<proteinExistence type="predicted"/>
<accession>A0A1T3D2Q8</accession>
<dbReference type="AlphaFoldDB" id="A0A1T3D2Q8"/>
<dbReference type="Pfam" id="PF12706">
    <property type="entry name" value="Lactamase_B_2"/>
    <property type="match status" value="1"/>
</dbReference>
<evidence type="ECO:0000259" key="1">
    <source>
        <dbReference type="Pfam" id="PF12706"/>
    </source>
</evidence>
<name>A0A1T3D2Q8_9FLAO</name>
<dbReference type="InterPro" id="IPR001279">
    <property type="entry name" value="Metallo-B-lactamas"/>
</dbReference>
<dbReference type="Gene3D" id="3.60.15.10">
    <property type="entry name" value="Ribonuclease Z/Hydroxyacylglutathione hydrolase-like"/>
    <property type="match status" value="1"/>
</dbReference>
<feature type="domain" description="Metallo-beta-lactamase" evidence="1">
    <location>
        <begin position="77"/>
        <end position="280"/>
    </location>
</feature>
<reference evidence="2" key="1">
    <citation type="submission" date="2016-06" db="EMBL/GenBank/DDBJ databases">
        <authorList>
            <person name="Nicholson A.C."/>
        </authorList>
    </citation>
    <scope>NUCLEOTIDE SEQUENCE [LARGE SCALE GENOMIC DNA]</scope>
    <source>
        <strain evidence="2">E6809</strain>
    </source>
</reference>
<dbReference type="PANTHER" id="PTHR42663:SF6">
    <property type="entry name" value="HYDROLASE C777.06C-RELATED"/>
    <property type="match status" value="1"/>
</dbReference>
<dbReference type="SUPFAM" id="SSF56281">
    <property type="entry name" value="Metallo-hydrolase/oxidoreductase"/>
    <property type="match status" value="1"/>
</dbReference>
<gene>
    <name evidence="2" type="ORF">BAY09_07880</name>
</gene>
<dbReference type="PANTHER" id="PTHR42663">
    <property type="entry name" value="HYDROLASE C777.06C-RELATED-RELATED"/>
    <property type="match status" value="1"/>
</dbReference>
<evidence type="ECO:0000313" key="2">
    <source>
        <dbReference type="EMBL" id="OPB47301.1"/>
    </source>
</evidence>
<dbReference type="EMBL" id="MAHS01000015">
    <property type="protein sequence ID" value="OPB47301.1"/>
    <property type="molecule type" value="Genomic_DNA"/>
</dbReference>
<protein>
    <submittedName>
        <fullName evidence="2">Pyrroloquinoline quinone biosynthesis protein PqqB</fullName>
    </submittedName>
</protein>
<organism evidence="2">
    <name type="scientific">Elizabethkingia anophelis</name>
    <dbReference type="NCBI Taxonomy" id="1117645"/>
    <lineage>
        <taxon>Bacteria</taxon>
        <taxon>Pseudomonadati</taxon>
        <taxon>Bacteroidota</taxon>
        <taxon>Flavobacteriia</taxon>
        <taxon>Flavobacteriales</taxon>
        <taxon>Weeksellaceae</taxon>
        <taxon>Elizabethkingia</taxon>
    </lineage>
</organism>
<dbReference type="InterPro" id="IPR036866">
    <property type="entry name" value="RibonucZ/Hydroxyglut_hydro"/>
</dbReference>